<evidence type="ECO:0000313" key="2">
    <source>
        <dbReference type="Proteomes" id="UP000691718"/>
    </source>
</evidence>
<accession>A0A8S3Y903</accession>
<dbReference type="OrthoDB" id="7490938at2759"/>
<organism evidence="1 2">
    <name type="scientific">Parnassius apollo</name>
    <name type="common">Apollo butterfly</name>
    <name type="synonym">Papilio apollo</name>
    <dbReference type="NCBI Taxonomy" id="110799"/>
    <lineage>
        <taxon>Eukaryota</taxon>
        <taxon>Metazoa</taxon>
        <taxon>Ecdysozoa</taxon>
        <taxon>Arthropoda</taxon>
        <taxon>Hexapoda</taxon>
        <taxon>Insecta</taxon>
        <taxon>Pterygota</taxon>
        <taxon>Neoptera</taxon>
        <taxon>Endopterygota</taxon>
        <taxon>Lepidoptera</taxon>
        <taxon>Glossata</taxon>
        <taxon>Ditrysia</taxon>
        <taxon>Papilionoidea</taxon>
        <taxon>Papilionidae</taxon>
        <taxon>Parnassiinae</taxon>
        <taxon>Parnassini</taxon>
        <taxon>Parnassius</taxon>
        <taxon>Parnassius</taxon>
    </lineage>
</organism>
<evidence type="ECO:0000313" key="1">
    <source>
        <dbReference type="EMBL" id="CAG5054967.1"/>
    </source>
</evidence>
<reference evidence="1" key="1">
    <citation type="submission" date="2021-04" db="EMBL/GenBank/DDBJ databases">
        <authorList>
            <person name="Tunstrom K."/>
        </authorList>
    </citation>
    <scope>NUCLEOTIDE SEQUENCE</scope>
</reference>
<name>A0A8S3Y903_PARAO</name>
<dbReference type="AlphaFoldDB" id="A0A8S3Y903"/>
<sequence>MVVIMDVYGQCHQHGHVIGYGAGNNWCGCWGGNGLGIINNLGKGYGWSGTEVVGAYGGVGTGDLDIAGELPVAGVTTVAGHVPILGAVRFGGGVPAAGTVSICGKCDCDCNGLPWF</sequence>
<dbReference type="Proteomes" id="UP000691718">
    <property type="component" value="Unassembled WGS sequence"/>
</dbReference>
<comment type="caution">
    <text evidence="1">The sequence shown here is derived from an EMBL/GenBank/DDBJ whole genome shotgun (WGS) entry which is preliminary data.</text>
</comment>
<proteinExistence type="predicted"/>
<dbReference type="EMBL" id="CAJQZP010001576">
    <property type="protein sequence ID" value="CAG5054967.1"/>
    <property type="molecule type" value="Genomic_DNA"/>
</dbReference>
<protein>
    <submittedName>
        <fullName evidence="1">(apollo) hypothetical protein</fullName>
    </submittedName>
</protein>
<gene>
    <name evidence="1" type="ORF">PAPOLLO_LOCUS26101</name>
</gene>
<keyword evidence="2" id="KW-1185">Reference proteome</keyword>